<evidence type="ECO:0000313" key="4">
    <source>
        <dbReference type="EMBL" id="CAA2619080.1"/>
    </source>
</evidence>
<keyword evidence="5" id="KW-1185">Reference proteome</keyword>
<dbReference type="InterPro" id="IPR035669">
    <property type="entry name" value="SGNH_plant_lipase-like"/>
</dbReference>
<dbReference type="Gene3D" id="3.40.50.1110">
    <property type="entry name" value="SGNH hydrolase"/>
    <property type="match status" value="2"/>
</dbReference>
<comment type="similarity">
    <text evidence="1">Belongs to the 'GDSL' lipolytic enzyme family.</text>
</comment>
<proteinExistence type="inferred from homology"/>
<gene>
    <name evidence="4" type="ORF">SI7747_04005247</name>
</gene>
<dbReference type="Pfam" id="PF00657">
    <property type="entry name" value="Lipase_GDSL"/>
    <property type="match status" value="1"/>
</dbReference>
<organism evidence="4">
    <name type="scientific">Spirodela intermedia</name>
    <name type="common">Intermediate duckweed</name>
    <dbReference type="NCBI Taxonomy" id="51605"/>
    <lineage>
        <taxon>Eukaryota</taxon>
        <taxon>Viridiplantae</taxon>
        <taxon>Streptophyta</taxon>
        <taxon>Embryophyta</taxon>
        <taxon>Tracheophyta</taxon>
        <taxon>Spermatophyta</taxon>
        <taxon>Magnoliopsida</taxon>
        <taxon>Liliopsida</taxon>
        <taxon>Araceae</taxon>
        <taxon>Lemnoideae</taxon>
        <taxon>Spirodela</taxon>
    </lineage>
</organism>
<evidence type="ECO:0000256" key="1">
    <source>
        <dbReference type="ARBA" id="ARBA00008668"/>
    </source>
</evidence>
<sequence length="325" mass="34705">MAATVLLPLFILLLAGLGACSAANFSSLLVFGDSTVDTGNNNYISTSFKANHVPYGVGFPGKIPTGRFSDGLLVPDMLLSELGIGQLLPPFLKPNISGDDLRRGVSFASAGSGFDEVTAASSGVISVPKQVDMFKQYIVRLKSAAGRRRPQGSSVRRSFSSAPPPMTSLSASTTPREERQLHHHPQVYDLGGRRFLVWGISPIGCGPLQITMKLLSLLERSCVENENADTVVFNSKLQALLGKLQKDLPESKFSFADLYAAATDIFQQPQKYGFVEARRGCCGTGLMEAGELCSSLTPTCPTPPSSSSSTPSTPPRPSTRSSRRT</sequence>
<feature type="compositionally biased region" description="Polar residues" evidence="2">
    <location>
        <begin position="151"/>
        <end position="174"/>
    </location>
</feature>
<evidence type="ECO:0000256" key="2">
    <source>
        <dbReference type="SAM" id="MobiDB-lite"/>
    </source>
</evidence>
<feature type="region of interest" description="Disordered" evidence="2">
    <location>
        <begin position="298"/>
        <end position="325"/>
    </location>
</feature>
<keyword evidence="3" id="KW-0732">Signal</keyword>
<dbReference type="EMBL" id="CACRZD030000004">
    <property type="protein sequence ID" value="CAA6658806.1"/>
    <property type="molecule type" value="Genomic_DNA"/>
</dbReference>
<dbReference type="PANTHER" id="PTHR45642:SF30">
    <property type="entry name" value="SGNH HYDROLASE-TYPE ESTERASE DOMAIN-CONTAINING PROTEIN"/>
    <property type="match status" value="1"/>
</dbReference>
<dbReference type="Proteomes" id="UP001189122">
    <property type="component" value="Unassembled WGS sequence"/>
</dbReference>
<protein>
    <submittedName>
        <fullName evidence="4">Uncharacterized protein</fullName>
    </submittedName>
</protein>
<evidence type="ECO:0000256" key="3">
    <source>
        <dbReference type="SAM" id="SignalP"/>
    </source>
</evidence>
<dbReference type="AlphaFoldDB" id="A0A7I8ILJ7"/>
<dbReference type="InterPro" id="IPR036514">
    <property type="entry name" value="SGNH_hydro_sf"/>
</dbReference>
<evidence type="ECO:0000313" key="5">
    <source>
        <dbReference type="Proteomes" id="UP001189122"/>
    </source>
</evidence>
<dbReference type="InterPro" id="IPR001087">
    <property type="entry name" value="GDSL"/>
</dbReference>
<dbReference type="InterPro" id="IPR050592">
    <property type="entry name" value="GDSL_lipolytic_enzyme"/>
</dbReference>
<feature type="compositionally biased region" description="Low complexity" evidence="2">
    <location>
        <begin position="298"/>
        <end position="311"/>
    </location>
</feature>
<dbReference type="PANTHER" id="PTHR45642">
    <property type="entry name" value="GDSL ESTERASE/LIPASE EXL3"/>
    <property type="match status" value="1"/>
</dbReference>
<feature type="chain" id="PRO_5029498791" evidence="3">
    <location>
        <begin position="23"/>
        <end position="325"/>
    </location>
</feature>
<reference evidence="4 5" key="1">
    <citation type="submission" date="2019-12" db="EMBL/GenBank/DDBJ databases">
        <authorList>
            <person name="Scholz U."/>
            <person name="Mascher M."/>
            <person name="Fiebig A."/>
        </authorList>
    </citation>
    <scope>NUCLEOTIDE SEQUENCE</scope>
</reference>
<name>A0A7I8ILJ7_SPIIN</name>
<feature type="signal peptide" evidence="3">
    <location>
        <begin position="1"/>
        <end position="22"/>
    </location>
</feature>
<accession>A0A7I8ILJ7</accession>
<dbReference type="EMBL" id="LR743591">
    <property type="protein sequence ID" value="CAA2619080.1"/>
    <property type="molecule type" value="Genomic_DNA"/>
</dbReference>
<dbReference type="GO" id="GO:0016788">
    <property type="term" value="F:hydrolase activity, acting on ester bonds"/>
    <property type="evidence" value="ECO:0007669"/>
    <property type="project" value="InterPro"/>
</dbReference>
<feature type="region of interest" description="Disordered" evidence="2">
    <location>
        <begin position="148"/>
        <end position="182"/>
    </location>
</feature>
<dbReference type="CDD" id="cd01837">
    <property type="entry name" value="SGNH_plant_lipase_like"/>
    <property type="match status" value="1"/>
</dbReference>